<dbReference type="Proteomes" id="UP001189429">
    <property type="component" value="Unassembled WGS sequence"/>
</dbReference>
<proteinExistence type="predicted"/>
<sequence>MGSTRRQGRRIYTNHRKRQGVGICGTTPLAQAVLAQGFTCALASAPLPVSASRPGGPKMLVVAAAFLAAASLGLARGTGLVSASRICVENRGTFELLFEMTDSAYADRPIGSGTRSAWYAGGEQSCLDMSTIPDIEEGHLVVTFVYVQRGTSPSAELPPVIYSLASGGEGAAASFICSGNADYDVDCKLSGGARRLQNLI</sequence>
<dbReference type="EMBL" id="CAUYUJ010001113">
    <property type="protein sequence ID" value="CAK0794201.1"/>
    <property type="molecule type" value="Genomic_DNA"/>
</dbReference>
<evidence type="ECO:0000313" key="2">
    <source>
        <dbReference type="EMBL" id="CAK0794201.1"/>
    </source>
</evidence>
<feature type="transmembrane region" description="Helical" evidence="1">
    <location>
        <begin position="57"/>
        <end position="75"/>
    </location>
</feature>
<gene>
    <name evidence="2" type="ORF">PCOR1329_LOCUS4270</name>
</gene>
<keyword evidence="1" id="KW-0472">Membrane</keyword>
<evidence type="ECO:0000313" key="3">
    <source>
        <dbReference type="Proteomes" id="UP001189429"/>
    </source>
</evidence>
<reference evidence="2" key="1">
    <citation type="submission" date="2023-10" db="EMBL/GenBank/DDBJ databases">
        <authorList>
            <person name="Chen Y."/>
            <person name="Shah S."/>
            <person name="Dougan E. K."/>
            <person name="Thang M."/>
            <person name="Chan C."/>
        </authorList>
    </citation>
    <scope>NUCLEOTIDE SEQUENCE [LARGE SCALE GENOMIC DNA]</scope>
</reference>
<evidence type="ECO:0000256" key="1">
    <source>
        <dbReference type="SAM" id="Phobius"/>
    </source>
</evidence>
<organism evidence="2 3">
    <name type="scientific">Prorocentrum cordatum</name>
    <dbReference type="NCBI Taxonomy" id="2364126"/>
    <lineage>
        <taxon>Eukaryota</taxon>
        <taxon>Sar</taxon>
        <taxon>Alveolata</taxon>
        <taxon>Dinophyceae</taxon>
        <taxon>Prorocentrales</taxon>
        <taxon>Prorocentraceae</taxon>
        <taxon>Prorocentrum</taxon>
    </lineage>
</organism>
<keyword evidence="1" id="KW-1133">Transmembrane helix</keyword>
<feature type="transmembrane region" description="Helical" evidence="1">
    <location>
        <begin position="21"/>
        <end position="45"/>
    </location>
</feature>
<protein>
    <submittedName>
        <fullName evidence="2">Uncharacterized protein</fullName>
    </submittedName>
</protein>
<name>A0ABN9PQQ1_9DINO</name>
<accession>A0ABN9PQQ1</accession>
<keyword evidence="1" id="KW-0812">Transmembrane</keyword>
<keyword evidence="3" id="KW-1185">Reference proteome</keyword>
<comment type="caution">
    <text evidence="2">The sequence shown here is derived from an EMBL/GenBank/DDBJ whole genome shotgun (WGS) entry which is preliminary data.</text>
</comment>